<accession>A0A397ZZR6</accession>
<dbReference type="EMBL" id="CM010630">
    <property type="protein sequence ID" value="RID71062.1"/>
    <property type="molecule type" value="Genomic_DNA"/>
</dbReference>
<keyword evidence="1" id="KW-0472">Membrane</keyword>
<keyword evidence="1" id="KW-0812">Transmembrane</keyword>
<feature type="transmembrane region" description="Helical" evidence="1">
    <location>
        <begin position="78"/>
        <end position="101"/>
    </location>
</feature>
<reference evidence="2 3" key="1">
    <citation type="submission" date="2018-06" db="EMBL/GenBank/DDBJ databases">
        <title>WGS assembly of Brassica rapa FPsc.</title>
        <authorList>
            <person name="Bowman J."/>
            <person name="Kohchi T."/>
            <person name="Yamato K."/>
            <person name="Jenkins J."/>
            <person name="Shu S."/>
            <person name="Ishizaki K."/>
            <person name="Yamaoka S."/>
            <person name="Nishihama R."/>
            <person name="Nakamura Y."/>
            <person name="Berger F."/>
            <person name="Adam C."/>
            <person name="Aki S."/>
            <person name="Althoff F."/>
            <person name="Araki T."/>
            <person name="Arteaga-Vazquez M."/>
            <person name="Balasubrmanian S."/>
            <person name="Bauer D."/>
            <person name="Boehm C."/>
            <person name="Briginshaw L."/>
            <person name="Caballero-Perez J."/>
            <person name="Catarino B."/>
            <person name="Chen F."/>
            <person name="Chiyoda S."/>
            <person name="Chovatia M."/>
            <person name="Davies K."/>
            <person name="Delmans M."/>
            <person name="Demura T."/>
            <person name="Dierschke T."/>
            <person name="Dolan L."/>
            <person name="Dorantes-Acosta A."/>
            <person name="Eklund D."/>
            <person name="Florent S."/>
            <person name="Flores-Sandoval E."/>
            <person name="Fujiyama A."/>
            <person name="Fukuzawa H."/>
            <person name="Galik B."/>
            <person name="Grimanelli D."/>
            <person name="Grimwood J."/>
            <person name="Grossniklaus U."/>
            <person name="Hamada T."/>
            <person name="Haseloff J."/>
            <person name="Hetherington A."/>
            <person name="Higo A."/>
            <person name="Hirakawa Y."/>
            <person name="Hundley H."/>
            <person name="Ikeda Y."/>
            <person name="Inoue K."/>
            <person name="Inoue S."/>
            <person name="Ishida S."/>
            <person name="Jia Q."/>
            <person name="Kakita M."/>
            <person name="Kanazawa T."/>
            <person name="Kawai Y."/>
            <person name="Kawashima T."/>
            <person name="Kennedy M."/>
            <person name="Kinose K."/>
            <person name="Kinoshita T."/>
            <person name="Kohara Y."/>
            <person name="Koide E."/>
            <person name="Komatsu K."/>
            <person name="Kopischke S."/>
            <person name="Kubo M."/>
            <person name="Kyozuka J."/>
            <person name="Lagercrantz U."/>
            <person name="Lin S."/>
            <person name="Lindquist E."/>
            <person name="Lipzen A."/>
            <person name="Lu C."/>
            <person name="Luna E."/>
            <person name="Martienssen R."/>
            <person name="Minamino N."/>
            <person name="Mizutani M."/>
            <person name="Mizutani M."/>
            <person name="Mochizuki N."/>
            <person name="Monte I."/>
            <person name="Mosher R."/>
            <person name="Nagasaki H."/>
            <person name="Nakagami H."/>
            <person name="Naramoto S."/>
            <person name="Nishitani K."/>
            <person name="Ohtani M."/>
            <person name="Okamoto T."/>
            <person name="Okumura M."/>
            <person name="Phillips J."/>
            <person name="Pollak B."/>
            <person name="Reinders A."/>
            <person name="Roevekamp M."/>
            <person name="Sano R."/>
            <person name="Sawa S."/>
            <person name="Schmid M."/>
            <person name="Shirakawa M."/>
            <person name="Solano R."/>
            <person name="Spunde A."/>
            <person name="Suetsugu N."/>
            <person name="Sugano S."/>
            <person name="Sugiyama A."/>
            <person name="Sun R."/>
            <person name="Suzuki Y."/>
            <person name="Takenaka M."/>
            <person name="Takezawa D."/>
            <person name="Tomogane H."/>
            <person name="Tsuzuki M."/>
            <person name="Ueda T."/>
            <person name="Umeda M."/>
            <person name="Ward J."/>
            <person name="Watanabe Y."/>
            <person name="Yazaki K."/>
            <person name="Yokoyama R."/>
            <person name="Yoshitake Y."/>
            <person name="Yotsui I."/>
            <person name="Zachgo S."/>
            <person name="Schmutz J."/>
        </authorList>
    </citation>
    <scope>NUCLEOTIDE SEQUENCE [LARGE SCALE GENOMIC DNA]</scope>
    <source>
        <strain evidence="3">cv. B-3</strain>
    </source>
</reference>
<name>A0A397ZZR6_BRACM</name>
<proteinExistence type="predicted"/>
<dbReference type="Proteomes" id="UP000264353">
    <property type="component" value="Chromosome A3"/>
</dbReference>
<protein>
    <submittedName>
        <fullName evidence="2">Uncharacterized protein</fullName>
    </submittedName>
</protein>
<organism evidence="2 3">
    <name type="scientific">Brassica campestris</name>
    <name type="common">Field mustard</name>
    <dbReference type="NCBI Taxonomy" id="3711"/>
    <lineage>
        <taxon>Eukaryota</taxon>
        <taxon>Viridiplantae</taxon>
        <taxon>Streptophyta</taxon>
        <taxon>Embryophyta</taxon>
        <taxon>Tracheophyta</taxon>
        <taxon>Spermatophyta</taxon>
        <taxon>Magnoliopsida</taxon>
        <taxon>eudicotyledons</taxon>
        <taxon>Gunneridae</taxon>
        <taxon>Pentapetalae</taxon>
        <taxon>rosids</taxon>
        <taxon>malvids</taxon>
        <taxon>Brassicales</taxon>
        <taxon>Brassicaceae</taxon>
        <taxon>Brassiceae</taxon>
        <taxon>Brassica</taxon>
    </lineage>
</organism>
<evidence type="ECO:0000313" key="3">
    <source>
        <dbReference type="Proteomes" id="UP000264353"/>
    </source>
</evidence>
<evidence type="ECO:0000256" key="1">
    <source>
        <dbReference type="SAM" id="Phobius"/>
    </source>
</evidence>
<evidence type="ECO:0000313" key="2">
    <source>
        <dbReference type="EMBL" id="RID71062.1"/>
    </source>
</evidence>
<dbReference type="AlphaFoldDB" id="A0A397ZZR6"/>
<gene>
    <name evidence="2" type="ORF">BRARA_C03024</name>
</gene>
<sequence length="105" mass="12178">MPDPICLPSYVLLKPVKRFATQAVLLDTCLSLSALRVPFSFSLDELFIRFFIFFPTESIHLRHQEIDHVRLRQSPNHWLLRAPPSLLILLLLPSLILLIQIDNSF</sequence>
<keyword evidence="1" id="KW-1133">Transmembrane helix</keyword>